<feature type="binding site" evidence="9">
    <location>
        <position position="253"/>
    </location>
    <ligand>
        <name>K(+)</name>
        <dbReference type="ChEBI" id="CHEBI:29103"/>
    </ligand>
</feature>
<dbReference type="GO" id="GO:0005634">
    <property type="term" value="C:nucleus"/>
    <property type="evidence" value="ECO:0007669"/>
    <property type="project" value="UniProtKB-SubCell"/>
</dbReference>
<organism evidence="11 12">
    <name type="scientific">Parastrongyloides trichosuri</name>
    <name type="common">Possum-specific nematode worm</name>
    <dbReference type="NCBI Taxonomy" id="131310"/>
    <lineage>
        <taxon>Eukaryota</taxon>
        <taxon>Metazoa</taxon>
        <taxon>Ecdysozoa</taxon>
        <taxon>Nematoda</taxon>
        <taxon>Chromadorea</taxon>
        <taxon>Rhabditida</taxon>
        <taxon>Tylenchina</taxon>
        <taxon>Panagrolaimomorpha</taxon>
        <taxon>Strongyloidoidea</taxon>
        <taxon>Strongyloididae</taxon>
        <taxon>Parastrongyloides</taxon>
    </lineage>
</organism>
<evidence type="ECO:0000259" key="10">
    <source>
        <dbReference type="Pfam" id="PF00294"/>
    </source>
</evidence>
<feature type="active site" description="Proton acceptor" evidence="9">
    <location>
        <position position="259"/>
    </location>
</feature>
<feature type="binding site" evidence="9">
    <location>
        <begin position="13"/>
        <end position="15"/>
    </location>
    <ligand>
        <name>substrate</name>
    </ligand>
</feature>
<evidence type="ECO:0000256" key="5">
    <source>
        <dbReference type="ARBA" id="ARBA00022840"/>
    </source>
</evidence>
<dbReference type="InterPro" id="IPR011611">
    <property type="entry name" value="PfkB_dom"/>
</dbReference>
<keyword evidence="9" id="KW-0963">Cytoplasm</keyword>
<dbReference type="STRING" id="131310.A0A0N4ZBJ4"/>
<accession>A0A0N4ZBJ4</accession>
<comment type="similarity">
    <text evidence="9">Belongs to the carbohydrate kinase PfkB family. Ribokinase subfamily.</text>
</comment>
<evidence type="ECO:0000256" key="4">
    <source>
        <dbReference type="ARBA" id="ARBA00022777"/>
    </source>
</evidence>
<evidence type="ECO:0000313" key="11">
    <source>
        <dbReference type="Proteomes" id="UP000038045"/>
    </source>
</evidence>
<dbReference type="GO" id="GO:0019303">
    <property type="term" value="P:D-ribose catabolic process"/>
    <property type="evidence" value="ECO:0007669"/>
    <property type="project" value="UniProtKB-UniRule"/>
</dbReference>
<feature type="binding site" evidence="9">
    <location>
        <position position="293"/>
    </location>
    <ligand>
        <name>K(+)</name>
        <dbReference type="ChEBI" id="CHEBI:29103"/>
    </ligand>
</feature>
<proteinExistence type="inferred from homology"/>
<evidence type="ECO:0000256" key="2">
    <source>
        <dbReference type="ARBA" id="ARBA00022723"/>
    </source>
</evidence>
<dbReference type="SUPFAM" id="SSF53613">
    <property type="entry name" value="Ribokinase-like"/>
    <property type="match status" value="1"/>
</dbReference>
<feature type="binding site" evidence="9">
    <location>
        <position position="255"/>
    </location>
    <ligand>
        <name>K(+)</name>
        <dbReference type="ChEBI" id="CHEBI:29103"/>
    </ligand>
</feature>
<feature type="domain" description="Carbohydrate kinase PfkB" evidence="10">
    <location>
        <begin position="5"/>
        <end position="301"/>
    </location>
</feature>
<dbReference type="PANTHER" id="PTHR10584:SF166">
    <property type="entry name" value="RIBOKINASE"/>
    <property type="match status" value="1"/>
</dbReference>
<evidence type="ECO:0000256" key="7">
    <source>
        <dbReference type="ARBA" id="ARBA00022958"/>
    </source>
</evidence>
<evidence type="ECO:0000313" key="12">
    <source>
        <dbReference type="WBParaSite" id="PTRK_0000490500.1"/>
    </source>
</evidence>
<keyword evidence="6 9" id="KW-0460">Magnesium</keyword>
<dbReference type="Gene3D" id="3.40.1190.20">
    <property type="match status" value="1"/>
</dbReference>
<dbReference type="WBParaSite" id="PTRK_0000490500.1">
    <property type="protein sequence ID" value="PTRK_0000490500.1"/>
    <property type="gene ID" value="PTRK_0000490500"/>
</dbReference>
<dbReference type="InterPro" id="IPR002139">
    <property type="entry name" value="Ribo/fructo_kinase"/>
</dbReference>
<dbReference type="GO" id="GO:0005524">
    <property type="term" value="F:ATP binding"/>
    <property type="evidence" value="ECO:0007669"/>
    <property type="project" value="UniProtKB-UniRule"/>
</dbReference>
<comment type="activity regulation">
    <text evidence="9">Activated by a monovalent cation that binds near, but not in, the active site. The most likely occupant of the site in vivo is potassium. Ion binding induces a conformational change that may alter substrate affinity.</text>
</comment>
<dbReference type="PANTHER" id="PTHR10584">
    <property type="entry name" value="SUGAR KINASE"/>
    <property type="match status" value="1"/>
</dbReference>
<name>A0A0N4ZBJ4_PARTI</name>
<comment type="function">
    <text evidence="9">Catalyzes the phosphorylation of ribose at O-5 in a reaction requiring ATP and magnesium. The resulting D-ribose-5-phosphate can then be used either for sythesis of nucleotides, histidine, and tryptophan, or as a component of the pentose phosphate pathway.</text>
</comment>
<feature type="binding site" evidence="9">
    <location>
        <position position="295"/>
    </location>
    <ligand>
        <name>K(+)</name>
        <dbReference type="ChEBI" id="CHEBI:29103"/>
    </ligand>
</feature>
<keyword evidence="11" id="KW-1185">Reference proteome</keyword>
<dbReference type="AlphaFoldDB" id="A0A0N4ZBJ4"/>
<dbReference type="InterPro" id="IPR011877">
    <property type="entry name" value="Ribokinase"/>
</dbReference>
<protein>
    <recommendedName>
        <fullName evidence="9">Ribokinase</fullName>
        <shortName evidence="9">RK</shortName>
        <ecNumber evidence="9">2.7.1.15</ecNumber>
    </recommendedName>
</protein>
<dbReference type="UniPathway" id="UPA00916">
    <property type="reaction ID" value="UER00889"/>
</dbReference>
<comment type="subunit">
    <text evidence="9">Homodimer.</text>
</comment>
<feature type="binding site" evidence="9">
    <location>
        <begin position="258"/>
        <end position="259"/>
    </location>
    <ligand>
        <name>ATP</name>
        <dbReference type="ChEBI" id="CHEBI:30616"/>
    </ligand>
</feature>
<keyword evidence="8 9" id="KW-0119">Carbohydrate metabolism</keyword>
<keyword evidence="3 9" id="KW-0547">Nucleotide-binding</keyword>
<dbReference type="GO" id="GO:0005737">
    <property type="term" value="C:cytoplasm"/>
    <property type="evidence" value="ECO:0007669"/>
    <property type="project" value="UniProtKB-SubCell"/>
</dbReference>
<comment type="pathway">
    <text evidence="9">Carbohydrate metabolism; D-ribose degradation; D-ribose 5-phosphate from beta-D-ribopyranose: step 2/2.</text>
</comment>
<comment type="subcellular location">
    <subcellularLocation>
        <location evidence="9">Cytoplasm</location>
    </subcellularLocation>
    <subcellularLocation>
        <location evidence="9">Nucleus</location>
    </subcellularLocation>
</comment>
<keyword evidence="4 9" id="KW-0418">Kinase</keyword>
<keyword evidence="5 9" id="KW-0067">ATP-binding</keyword>
<keyword evidence="2 9" id="KW-0479">Metal-binding</keyword>
<dbReference type="PRINTS" id="PR00990">
    <property type="entry name" value="RIBOKINASE"/>
</dbReference>
<dbReference type="EC" id="2.7.1.15" evidence="9"/>
<dbReference type="CDD" id="cd01174">
    <property type="entry name" value="ribokinase"/>
    <property type="match status" value="1"/>
</dbReference>
<comment type="caution">
    <text evidence="9">Lacks conserved residue(s) required for the propagation of feature annotation.</text>
</comment>
<feature type="binding site" evidence="9">
    <location>
        <begin position="41"/>
        <end position="45"/>
    </location>
    <ligand>
        <name>substrate</name>
    </ligand>
</feature>
<feature type="binding site" evidence="9">
    <location>
        <position position="290"/>
    </location>
    <ligand>
        <name>K(+)</name>
        <dbReference type="ChEBI" id="CHEBI:29103"/>
    </ligand>
</feature>
<feature type="binding site" evidence="9">
    <location>
        <position position="259"/>
    </location>
    <ligand>
        <name>substrate</name>
    </ligand>
</feature>
<evidence type="ECO:0000256" key="6">
    <source>
        <dbReference type="ARBA" id="ARBA00022842"/>
    </source>
</evidence>
<feature type="binding site" evidence="9">
    <location>
        <position position="187"/>
    </location>
    <ligand>
        <name>ATP</name>
        <dbReference type="ChEBI" id="CHEBI:30616"/>
    </ligand>
</feature>
<dbReference type="Proteomes" id="UP000038045">
    <property type="component" value="Unplaced"/>
</dbReference>
<feature type="binding site" evidence="9">
    <location>
        <position position="299"/>
    </location>
    <ligand>
        <name>K(+)</name>
        <dbReference type="ChEBI" id="CHEBI:29103"/>
    </ligand>
</feature>
<keyword evidence="7 9" id="KW-0630">Potassium</keyword>
<dbReference type="GO" id="GO:0046872">
    <property type="term" value="F:metal ion binding"/>
    <property type="evidence" value="ECO:0007669"/>
    <property type="project" value="UniProtKB-KW"/>
</dbReference>
<evidence type="ECO:0000256" key="9">
    <source>
        <dbReference type="HAMAP-Rule" id="MF_03215"/>
    </source>
</evidence>
<comment type="cofactor">
    <cofactor evidence="9">
        <name>Mg(2+)</name>
        <dbReference type="ChEBI" id="CHEBI:18420"/>
    </cofactor>
    <text evidence="9">Requires a divalent cation, most likely magnesium in vivo, as an electrophilic catalyst to aid phosphoryl group transfer. It is the chelate of the metal and the nucleotide that is the actual substrate.</text>
</comment>
<evidence type="ECO:0000256" key="8">
    <source>
        <dbReference type="ARBA" id="ARBA00023277"/>
    </source>
</evidence>
<comment type="catalytic activity">
    <reaction evidence="9">
        <text>D-ribose + ATP = D-ribose 5-phosphate + ADP + H(+)</text>
        <dbReference type="Rhea" id="RHEA:13697"/>
        <dbReference type="ChEBI" id="CHEBI:15378"/>
        <dbReference type="ChEBI" id="CHEBI:30616"/>
        <dbReference type="ChEBI" id="CHEBI:47013"/>
        <dbReference type="ChEBI" id="CHEBI:78346"/>
        <dbReference type="ChEBI" id="CHEBI:456216"/>
        <dbReference type="EC" id="2.7.1.15"/>
    </reaction>
</comment>
<keyword evidence="1 9" id="KW-0808">Transferase</keyword>
<reference evidence="12" key="1">
    <citation type="submission" date="2017-02" db="UniProtKB">
        <authorList>
            <consortium name="WormBaseParasite"/>
        </authorList>
    </citation>
    <scope>IDENTIFICATION</scope>
</reference>
<sequence length="308" mass="33731">MDSDYILVIGSIITDLISYTKTFPKPGQTSKGVSFKINTGGKGANQAVAASKLGSNVIMVACVGNDIFGMENIKNLKNYGVNIDNIKIIDGKNTAIANVMVDENGENITIVNLEANLCVNVDRIKEVEELIKNSSLIMLQNGISHDANLEIMRIANKCRVDILYNAAPGIKNLNEEYLKLTSYLVVNENETEFLVNRELKTEDDFVSASKELLKYVKKAVVLTRGKNSTVVSMKNNNFVETFTIPVSNIPVIDTTGAGDCFCGSFGHGLITRKLSIKDSTIFASKIASISVQKYGTQSSYPFKEEINF</sequence>
<dbReference type="Pfam" id="PF00294">
    <property type="entry name" value="PfkB"/>
    <property type="match status" value="1"/>
</dbReference>
<dbReference type="GO" id="GO:0004747">
    <property type="term" value="F:ribokinase activity"/>
    <property type="evidence" value="ECO:0007669"/>
    <property type="project" value="UniProtKB-UniRule"/>
</dbReference>
<dbReference type="HAMAP" id="MF_01987">
    <property type="entry name" value="Ribokinase"/>
    <property type="match status" value="1"/>
</dbReference>
<evidence type="ECO:0000256" key="1">
    <source>
        <dbReference type="ARBA" id="ARBA00022679"/>
    </source>
</evidence>
<keyword evidence="9" id="KW-0539">Nucleus</keyword>
<evidence type="ECO:0000256" key="3">
    <source>
        <dbReference type="ARBA" id="ARBA00022741"/>
    </source>
</evidence>
<dbReference type="InterPro" id="IPR029056">
    <property type="entry name" value="Ribokinase-like"/>
</dbReference>